<evidence type="ECO:0000313" key="1">
    <source>
        <dbReference type="EMBL" id="KAI5079208.1"/>
    </source>
</evidence>
<dbReference type="EMBL" id="JABFUD020000006">
    <property type="protein sequence ID" value="KAI5079208.1"/>
    <property type="molecule type" value="Genomic_DNA"/>
</dbReference>
<reference evidence="1" key="1">
    <citation type="submission" date="2021-01" db="EMBL/GenBank/DDBJ databases">
        <title>Adiantum capillus-veneris genome.</title>
        <authorList>
            <person name="Fang Y."/>
            <person name="Liao Q."/>
        </authorList>
    </citation>
    <scope>NUCLEOTIDE SEQUENCE</scope>
    <source>
        <strain evidence="1">H3</strain>
        <tissue evidence="1">Leaf</tissue>
    </source>
</reference>
<organism evidence="1 2">
    <name type="scientific">Adiantum capillus-veneris</name>
    <name type="common">Maidenhair fern</name>
    <dbReference type="NCBI Taxonomy" id="13818"/>
    <lineage>
        <taxon>Eukaryota</taxon>
        <taxon>Viridiplantae</taxon>
        <taxon>Streptophyta</taxon>
        <taxon>Embryophyta</taxon>
        <taxon>Tracheophyta</taxon>
        <taxon>Polypodiopsida</taxon>
        <taxon>Polypodiidae</taxon>
        <taxon>Polypodiales</taxon>
        <taxon>Pteridineae</taxon>
        <taxon>Pteridaceae</taxon>
        <taxon>Vittarioideae</taxon>
        <taxon>Adiantum</taxon>
    </lineage>
</organism>
<gene>
    <name evidence="1" type="ORF">GOP47_0006879</name>
</gene>
<keyword evidence="2" id="KW-1185">Reference proteome</keyword>
<accession>A0A9D4ZKP2</accession>
<evidence type="ECO:0000313" key="2">
    <source>
        <dbReference type="Proteomes" id="UP000886520"/>
    </source>
</evidence>
<dbReference type="Proteomes" id="UP000886520">
    <property type="component" value="Chromosome 6"/>
</dbReference>
<proteinExistence type="predicted"/>
<comment type="caution">
    <text evidence="1">The sequence shown here is derived from an EMBL/GenBank/DDBJ whole genome shotgun (WGS) entry which is preliminary data.</text>
</comment>
<name>A0A9D4ZKP2_ADICA</name>
<dbReference type="AlphaFoldDB" id="A0A9D4ZKP2"/>
<sequence>MHLIRNIMLPLPSLCKVPPCSKQHKLWNISLCRKISLRAYVAYPKSYELMSYTPCCLETEVRVQEKNVVCTAASSMDPLSLARSSIGVVTRDLRVIKFWTQDLLPE</sequence>
<protein>
    <submittedName>
        <fullName evidence="1">Uncharacterized protein</fullName>
    </submittedName>
</protein>